<keyword evidence="3" id="KW-1185">Reference proteome</keyword>
<evidence type="ECO:0000313" key="3">
    <source>
        <dbReference type="Proteomes" id="UP001177140"/>
    </source>
</evidence>
<dbReference type="Pfam" id="PF03004">
    <property type="entry name" value="Transposase_24"/>
    <property type="match status" value="1"/>
</dbReference>
<dbReference type="InterPro" id="IPR004252">
    <property type="entry name" value="Probable_transposase_24"/>
</dbReference>
<dbReference type="PANTHER" id="PTHR33018">
    <property type="entry name" value="OS10G0338966 PROTEIN-RELATED"/>
    <property type="match status" value="1"/>
</dbReference>
<feature type="region of interest" description="Disordered" evidence="1">
    <location>
        <begin position="88"/>
        <end position="117"/>
    </location>
</feature>
<organism evidence="2 3">
    <name type="scientific">Papaver nudicaule</name>
    <name type="common">Iceland poppy</name>
    <dbReference type="NCBI Taxonomy" id="74823"/>
    <lineage>
        <taxon>Eukaryota</taxon>
        <taxon>Viridiplantae</taxon>
        <taxon>Streptophyta</taxon>
        <taxon>Embryophyta</taxon>
        <taxon>Tracheophyta</taxon>
        <taxon>Spermatophyta</taxon>
        <taxon>Magnoliopsida</taxon>
        <taxon>Ranunculales</taxon>
        <taxon>Papaveraceae</taxon>
        <taxon>Papaveroideae</taxon>
        <taxon>Papaver</taxon>
    </lineage>
</organism>
<reference evidence="2" key="1">
    <citation type="submission" date="2022-03" db="EMBL/GenBank/DDBJ databases">
        <title>A functionally conserved STORR gene fusion in Papaver species that diverged 16.8 million years ago.</title>
        <authorList>
            <person name="Catania T."/>
        </authorList>
    </citation>
    <scope>NUCLEOTIDE SEQUENCE</scope>
    <source>
        <strain evidence="2">S-191538</strain>
    </source>
</reference>
<protein>
    <recommendedName>
        <fullName evidence="4">Transposase</fullName>
    </recommendedName>
</protein>
<comment type="caution">
    <text evidence="2">The sequence shown here is derived from an EMBL/GenBank/DDBJ whole genome shotgun (WGS) entry which is preliminary data.</text>
</comment>
<evidence type="ECO:0000313" key="2">
    <source>
        <dbReference type="EMBL" id="MCL7038964.1"/>
    </source>
</evidence>
<accession>A0AA41VCY9</accession>
<dbReference type="EMBL" id="JAJJMA010195977">
    <property type="protein sequence ID" value="MCL7038964.1"/>
    <property type="molecule type" value="Genomic_DNA"/>
</dbReference>
<dbReference type="PANTHER" id="PTHR33018:SF37">
    <property type="entry name" value="TRANSPOSASE TNP1_EN_SPM-LIKE DOMAIN-CONTAINING PROTEIN"/>
    <property type="match status" value="1"/>
</dbReference>
<proteinExistence type="predicted"/>
<name>A0AA41VCY9_PAPNU</name>
<evidence type="ECO:0008006" key="4">
    <source>
        <dbReference type="Google" id="ProtNLM"/>
    </source>
</evidence>
<sequence length="401" mass="45881">MPIGKNASPFVTQAGELIRNHIPINHKDWRVVPQKYKDDVWNTLMGKYEFNVDHVRFVIETKFPQMFRRYKSDLRKYVIRGEPRKKAPKKRYGVEVEESEEQGEENGEGDLPEPEITPEPWEAAKLKVPDGMHRVIWIEFIENERTTETIKKNKKNSESRKAQKIRHTLGRQSYINKAYKLGDSDVKVIPEETTHKWLLGHQRKDGSVHPSALEAHSLVTQAKEKNKEMRESNTSLVSPALEDVFGCTRKDEIRGYSSSVSKKHGEIAAIMKFALQKQDTVNEIRLQAIESQVGMLVSNLTSVQGQVGSVGCKVDTILKFWKSNGRGTPVVALGVIDGGGSIHGRPIKPDEMKVYIEEVFEQKALIWDAPQRDDWAFLSQIPLPTWLAWHEDRLRPALNEE</sequence>
<dbReference type="AlphaFoldDB" id="A0AA41VCY9"/>
<dbReference type="Proteomes" id="UP001177140">
    <property type="component" value="Unassembled WGS sequence"/>
</dbReference>
<evidence type="ECO:0000256" key="1">
    <source>
        <dbReference type="SAM" id="MobiDB-lite"/>
    </source>
</evidence>
<feature type="compositionally biased region" description="Acidic residues" evidence="1">
    <location>
        <begin position="95"/>
        <end position="113"/>
    </location>
</feature>
<gene>
    <name evidence="2" type="ORF">MKW94_024405</name>
</gene>